<evidence type="ECO:0000313" key="6">
    <source>
        <dbReference type="EMBL" id="RMI89003.1"/>
    </source>
</evidence>
<dbReference type="SUPFAM" id="SSF101821">
    <property type="entry name" value="Aminopeptidase/glucanase lid domain"/>
    <property type="match status" value="1"/>
</dbReference>
<keyword evidence="5" id="KW-0378">Hydrolase</keyword>
<dbReference type="InterPro" id="IPR023367">
    <property type="entry name" value="Peptidase_M42_dom2"/>
</dbReference>
<evidence type="ECO:0000256" key="5">
    <source>
        <dbReference type="ARBA" id="ARBA00022801"/>
    </source>
</evidence>
<evidence type="ECO:0000256" key="4">
    <source>
        <dbReference type="ARBA" id="ARBA00022723"/>
    </source>
</evidence>
<keyword evidence="4" id="KW-0479">Metal-binding</keyword>
<dbReference type="GO" id="GO:0004177">
    <property type="term" value="F:aminopeptidase activity"/>
    <property type="evidence" value="ECO:0007669"/>
    <property type="project" value="UniProtKB-KW"/>
</dbReference>
<dbReference type="GO" id="GO:0046872">
    <property type="term" value="F:metal ion binding"/>
    <property type="evidence" value="ECO:0007669"/>
    <property type="project" value="UniProtKB-KW"/>
</dbReference>
<dbReference type="Pfam" id="PF05343">
    <property type="entry name" value="Peptidase_M42"/>
    <property type="match status" value="1"/>
</dbReference>
<organism evidence="6 7">
    <name type="scientific">Candidatus Phytoplasma solani</name>
    <dbReference type="NCBI Taxonomy" id="69896"/>
    <lineage>
        <taxon>Bacteria</taxon>
        <taxon>Bacillati</taxon>
        <taxon>Mycoplasmatota</taxon>
        <taxon>Mollicutes</taxon>
        <taxon>Acholeplasmatales</taxon>
        <taxon>Acholeplasmataceae</taxon>
        <taxon>Candidatus Phytoplasma</taxon>
        <taxon>16SrXII (Stolbur group)</taxon>
    </lineage>
</organism>
<comment type="similarity">
    <text evidence="1">Belongs to the peptidase M42 family.</text>
</comment>
<dbReference type="Gene3D" id="3.40.630.10">
    <property type="entry name" value="Zn peptidases"/>
    <property type="match status" value="1"/>
</dbReference>
<reference evidence="7" key="1">
    <citation type="submission" date="2016-11" db="EMBL/GenBank/DDBJ databases">
        <title>Genome sequence of Candidatus Phytoplasma solani strain SA-1.</title>
        <authorList>
            <person name="Haryono M."/>
            <person name="Samarzija I."/>
            <person name="Seruga Music M."/>
            <person name="Hogenhout S."/>
            <person name="Kuo C.-H."/>
        </authorList>
    </citation>
    <scope>NUCLEOTIDE SEQUENCE [LARGE SCALE GENOMIC DNA]</scope>
    <source>
        <strain evidence="7">SA-1</strain>
    </source>
</reference>
<dbReference type="GO" id="GO:0006508">
    <property type="term" value="P:proteolysis"/>
    <property type="evidence" value="ECO:0007669"/>
    <property type="project" value="UniProtKB-KW"/>
</dbReference>
<accession>A0A421NYA4</accession>
<dbReference type="InterPro" id="IPR008007">
    <property type="entry name" value="Peptidase_M42"/>
</dbReference>
<protein>
    <submittedName>
        <fullName evidence="6">Endo-1,4-beta-glucanase</fullName>
    </submittedName>
</protein>
<dbReference type="SUPFAM" id="SSF53187">
    <property type="entry name" value="Zn-dependent exopeptidases"/>
    <property type="match status" value="1"/>
</dbReference>
<keyword evidence="2" id="KW-0031">Aminopeptidase</keyword>
<dbReference type="STRING" id="69896.S284_05100"/>
<dbReference type="InterPro" id="IPR051464">
    <property type="entry name" value="Peptidase_M42_aminopept"/>
</dbReference>
<keyword evidence="7" id="KW-1185">Reference proteome</keyword>
<dbReference type="PANTHER" id="PTHR32481:SF0">
    <property type="entry name" value="AMINOPEPTIDASE YPDE-RELATED"/>
    <property type="match status" value="1"/>
</dbReference>
<name>A0A421NYA4_9MOLU</name>
<dbReference type="Gene3D" id="2.40.30.40">
    <property type="entry name" value="Peptidase M42, domain 2"/>
    <property type="match status" value="1"/>
</dbReference>
<evidence type="ECO:0000256" key="1">
    <source>
        <dbReference type="ARBA" id="ARBA00006272"/>
    </source>
</evidence>
<proteinExistence type="inferred from homology"/>
<comment type="caution">
    <text evidence="6">The sequence shown here is derived from an EMBL/GenBank/DDBJ whole genome shotgun (WGS) entry which is preliminary data.</text>
</comment>
<dbReference type="PANTHER" id="PTHR32481">
    <property type="entry name" value="AMINOPEPTIDASE"/>
    <property type="match status" value="1"/>
</dbReference>
<evidence type="ECO:0000256" key="2">
    <source>
        <dbReference type="ARBA" id="ARBA00022438"/>
    </source>
</evidence>
<dbReference type="AlphaFoldDB" id="A0A421NYA4"/>
<dbReference type="Proteomes" id="UP000283896">
    <property type="component" value="Unassembled WGS sequence"/>
</dbReference>
<dbReference type="EMBL" id="MPBG01000002">
    <property type="protein sequence ID" value="RMI89003.1"/>
    <property type="molecule type" value="Genomic_DNA"/>
</dbReference>
<sequence>MTYTERNRIVDITTMYLDIGVSSKEEAINLGVRIGDMVTPYTEFSTLGNSDYLLGKGLDNRVGVAIVMQLLQNTQSVNNQFFGAFTVQEEVGLRGAKTSAHKIHPQIAIAVDTGIANDVPGGDKEGHTLGKGPQVLVYDGGLVAHRGLRQLVLDIAQEHKIPIQEVGESGGSTDAGSIHLAREGAAALSLGVPVCYIHAHTSIVHKQDIQNTIKLLTLLLNQLDEAKVQEILFQ</sequence>
<gene>
    <name evidence="6" type="primary">ysdC</name>
    <name evidence="6" type="ORF">PSSA1_v1c2110</name>
</gene>
<keyword evidence="3" id="KW-0645">Protease</keyword>
<evidence type="ECO:0000313" key="7">
    <source>
        <dbReference type="Proteomes" id="UP000283896"/>
    </source>
</evidence>
<evidence type="ECO:0000256" key="3">
    <source>
        <dbReference type="ARBA" id="ARBA00022670"/>
    </source>
</evidence>